<dbReference type="Proteomes" id="UP000051565">
    <property type="component" value="Unassembled WGS sequence"/>
</dbReference>
<accession>A0A0R2JMC9</accession>
<dbReference type="PATRIC" id="fig|1122148.6.peg.1275"/>
<keyword evidence="2" id="KW-1185">Reference proteome</keyword>
<gene>
    <name evidence="1" type="ORF">IV52_GL001242</name>
</gene>
<comment type="caution">
    <text evidence="1">The sequence shown here is derived from an EMBL/GenBank/DDBJ whole genome shotgun (WGS) entry which is preliminary data.</text>
</comment>
<evidence type="ECO:0000313" key="1">
    <source>
        <dbReference type="EMBL" id="KRN78305.1"/>
    </source>
</evidence>
<protein>
    <submittedName>
        <fullName evidence="1">Phage terminase, small subunit, P27 family protein</fullName>
    </submittedName>
</protein>
<organism evidence="1 2">
    <name type="scientific">Fructilactobacillus lindneri DSM 20690 = JCM 11027</name>
    <dbReference type="NCBI Taxonomy" id="1122148"/>
    <lineage>
        <taxon>Bacteria</taxon>
        <taxon>Bacillati</taxon>
        <taxon>Bacillota</taxon>
        <taxon>Bacilli</taxon>
        <taxon>Lactobacillales</taxon>
        <taxon>Lactobacillaceae</taxon>
        <taxon>Fructilactobacillus</taxon>
    </lineage>
</organism>
<dbReference type="NCBIfam" id="TIGR01558">
    <property type="entry name" value="sm_term_P27"/>
    <property type="match status" value="1"/>
</dbReference>
<reference evidence="1 2" key="1">
    <citation type="journal article" date="2015" name="Genome Announc.">
        <title>Expanding the biotechnology potential of lactobacilli through comparative genomics of 213 strains and associated genera.</title>
        <authorList>
            <person name="Sun Z."/>
            <person name="Harris H.M."/>
            <person name="McCann A."/>
            <person name="Guo C."/>
            <person name="Argimon S."/>
            <person name="Zhang W."/>
            <person name="Yang X."/>
            <person name="Jeffery I.B."/>
            <person name="Cooney J.C."/>
            <person name="Kagawa T.F."/>
            <person name="Liu W."/>
            <person name="Song Y."/>
            <person name="Salvetti E."/>
            <person name="Wrobel A."/>
            <person name="Rasinkangas P."/>
            <person name="Parkhill J."/>
            <person name="Rea M.C."/>
            <person name="O'Sullivan O."/>
            <person name="Ritari J."/>
            <person name="Douillard F.P."/>
            <person name="Paul Ross R."/>
            <person name="Yang R."/>
            <person name="Briner A.E."/>
            <person name="Felis G.E."/>
            <person name="de Vos W.M."/>
            <person name="Barrangou R."/>
            <person name="Klaenhammer T.R."/>
            <person name="Caufield P.W."/>
            <person name="Cui Y."/>
            <person name="Zhang H."/>
            <person name="O'Toole P.W."/>
        </authorList>
    </citation>
    <scope>NUCLEOTIDE SEQUENCE [LARGE SCALE GENOMIC DNA]</scope>
    <source>
        <strain evidence="1 2">DSM 20690</strain>
    </source>
</reference>
<dbReference type="Pfam" id="PF05119">
    <property type="entry name" value="Terminase_4"/>
    <property type="match status" value="1"/>
</dbReference>
<evidence type="ECO:0000313" key="2">
    <source>
        <dbReference type="Proteomes" id="UP000051565"/>
    </source>
</evidence>
<dbReference type="AlphaFoldDB" id="A0A0R2JMC9"/>
<dbReference type="OrthoDB" id="2146193at2"/>
<sequence>MTLPDSPPDYLKSTARYMWRRIVPLIKKDPNVNNMDRTMVEAFCVNYEMMRNAYKHVQERGAVTAAYKTVVNPVTGEVISEDFVGYKRNPSTQIIDSSTAKLKQLGSELGLTPQSRDELMKLKGNAKEDKDRMEALKDFFGGKS</sequence>
<dbReference type="EMBL" id="JQBT01000035">
    <property type="protein sequence ID" value="KRN78305.1"/>
    <property type="molecule type" value="Genomic_DNA"/>
</dbReference>
<dbReference type="InterPro" id="IPR006448">
    <property type="entry name" value="Phage_term_ssu_P27"/>
</dbReference>
<name>A0A0R2JMC9_9LACO</name>
<proteinExistence type="predicted"/>